<protein>
    <submittedName>
        <fullName evidence="1">Uncharacterized protein</fullName>
    </submittedName>
</protein>
<organism evidence="1 2">
    <name type="scientific">Candidatus Methanoperedens nitratireducens</name>
    <dbReference type="NCBI Taxonomy" id="1392998"/>
    <lineage>
        <taxon>Archaea</taxon>
        <taxon>Methanobacteriati</taxon>
        <taxon>Methanobacteriota</taxon>
        <taxon>Stenosarchaea group</taxon>
        <taxon>Methanomicrobia</taxon>
        <taxon>Methanosarcinales</taxon>
        <taxon>ANME-2 cluster</taxon>
        <taxon>Candidatus Methanoperedentaceae</taxon>
        <taxon>Candidatus Methanoperedens</taxon>
    </lineage>
</organism>
<sequence length="66" mass="7539">MKKYTSEERETAIKEIEIAPIKSEEWDGPHETKITSFRYVDDVPDRKKKGLLSGLVGKIKSILHPA</sequence>
<dbReference type="EMBL" id="FZMP01000117">
    <property type="protein sequence ID" value="SNQ60831.1"/>
    <property type="molecule type" value="Genomic_DNA"/>
</dbReference>
<dbReference type="RefSeq" id="WP_096205337.1">
    <property type="nucleotide sequence ID" value="NZ_FZMP01000117.1"/>
</dbReference>
<proteinExistence type="predicted"/>
<accession>A0A284VNG8</accession>
<evidence type="ECO:0000313" key="2">
    <source>
        <dbReference type="Proteomes" id="UP000218615"/>
    </source>
</evidence>
<evidence type="ECO:0000313" key="1">
    <source>
        <dbReference type="EMBL" id="SNQ60831.1"/>
    </source>
</evidence>
<dbReference type="AlphaFoldDB" id="A0A284VNG8"/>
<name>A0A284VNG8_9EURY</name>
<gene>
    <name evidence="1" type="ORF">MNV_2030033</name>
</gene>
<dbReference type="Proteomes" id="UP000218615">
    <property type="component" value="Unassembled WGS sequence"/>
</dbReference>
<keyword evidence="2" id="KW-1185">Reference proteome</keyword>
<reference evidence="2" key="1">
    <citation type="submission" date="2017-06" db="EMBL/GenBank/DDBJ databases">
        <authorList>
            <person name="Cremers G."/>
        </authorList>
    </citation>
    <scope>NUCLEOTIDE SEQUENCE [LARGE SCALE GENOMIC DNA]</scope>
</reference>